<evidence type="ECO:0000256" key="1">
    <source>
        <dbReference type="ARBA" id="ARBA00022729"/>
    </source>
</evidence>
<keyword evidence="1 2" id="KW-0732">Signal</keyword>
<evidence type="ECO:0000313" key="4">
    <source>
        <dbReference type="Proteomes" id="UP000239590"/>
    </source>
</evidence>
<name>A0A2S7ITE9_9BACT</name>
<keyword evidence="4" id="KW-1185">Reference proteome</keyword>
<accession>A0A2S7ITE9</accession>
<reference evidence="4" key="1">
    <citation type="submission" date="2018-02" db="EMBL/GenBank/DDBJ databases">
        <title>Genome sequencing of Solimonas sp. HR-BB.</title>
        <authorList>
            <person name="Lee Y."/>
            <person name="Jeon C.O."/>
        </authorList>
    </citation>
    <scope>NUCLEOTIDE SEQUENCE [LARGE SCALE GENOMIC DNA]</scope>
    <source>
        <strain evidence="4">HR-U</strain>
    </source>
</reference>
<dbReference type="PANTHER" id="PTHR35869">
    <property type="entry name" value="OUTER-MEMBRANE LIPOPROTEIN CARRIER PROTEIN"/>
    <property type="match status" value="1"/>
</dbReference>
<dbReference type="CDD" id="cd16325">
    <property type="entry name" value="LolA"/>
    <property type="match status" value="1"/>
</dbReference>
<organism evidence="3 4">
    <name type="scientific">Siphonobacter curvatus</name>
    <dbReference type="NCBI Taxonomy" id="2094562"/>
    <lineage>
        <taxon>Bacteria</taxon>
        <taxon>Pseudomonadati</taxon>
        <taxon>Bacteroidota</taxon>
        <taxon>Cytophagia</taxon>
        <taxon>Cytophagales</taxon>
        <taxon>Cytophagaceae</taxon>
        <taxon>Siphonobacter</taxon>
    </lineage>
</organism>
<dbReference type="Pfam" id="PF03548">
    <property type="entry name" value="LolA"/>
    <property type="match status" value="1"/>
</dbReference>
<protein>
    <submittedName>
        <fullName evidence="3">Cell envelope biogenesis protein LolA</fullName>
    </submittedName>
</protein>
<dbReference type="Gene3D" id="2.50.20.10">
    <property type="entry name" value="Lipoprotein localisation LolA/LolB/LppX"/>
    <property type="match status" value="1"/>
</dbReference>
<comment type="caution">
    <text evidence="3">The sequence shown here is derived from an EMBL/GenBank/DDBJ whole genome shotgun (WGS) entry which is preliminary data.</text>
</comment>
<dbReference type="Proteomes" id="UP000239590">
    <property type="component" value="Unassembled WGS sequence"/>
</dbReference>
<dbReference type="EMBL" id="PTRA01000001">
    <property type="protein sequence ID" value="PQA60997.1"/>
    <property type="molecule type" value="Genomic_DNA"/>
</dbReference>
<dbReference type="InterPro" id="IPR004564">
    <property type="entry name" value="OM_lipoprot_carrier_LolA-like"/>
</dbReference>
<feature type="signal peptide" evidence="2">
    <location>
        <begin position="1"/>
        <end position="19"/>
    </location>
</feature>
<proteinExistence type="predicted"/>
<dbReference type="OrthoDB" id="9810685at2"/>
<dbReference type="PANTHER" id="PTHR35869:SF1">
    <property type="entry name" value="OUTER-MEMBRANE LIPOPROTEIN CARRIER PROTEIN"/>
    <property type="match status" value="1"/>
</dbReference>
<sequence length="204" mass="22632">MLKIALINAFLFSTFFSQAQDPKAATILDGVSKKYKALNSFNVGFTYGAAGESQKGDLTTKSGKYYLKLAGQEVYNDGKTVATYVKEANEVNLSTNDPANNEFSPATIYNIYKKGYQYKLVEERKDGNAVIDLTPTNKSAHVSKVRMTVNKNDSSIKGWQLTDKSGKVQTFKITKFTPNVAVNDQTFSFNKSKYPGVEVIDLRD</sequence>
<evidence type="ECO:0000313" key="3">
    <source>
        <dbReference type="EMBL" id="PQA60997.1"/>
    </source>
</evidence>
<feature type="chain" id="PRO_5015770716" evidence="2">
    <location>
        <begin position="20"/>
        <end position="204"/>
    </location>
</feature>
<evidence type="ECO:0000256" key="2">
    <source>
        <dbReference type="SAM" id="SignalP"/>
    </source>
</evidence>
<gene>
    <name evidence="3" type="ORF">C5O19_04310</name>
</gene>
<dbReference type="SUPFAM" id="SSF89392">
    <property type="entry name" value="Prokaryotic lipoproteins and lipoprotein localization factors"/>
    <property type="match status" value="1"/>
</dbReference>
<dbReference type="InterPro" id="IPR029046">
    <property type="entry name" value="LolA/LolB/LppX"/>
</dbReference>
<dbReference type="AlphaFoldDB" id="A0A2S7ITE9"/>